<reference evidence="3" key="2">
    <citation type="submission" date="2019-10" db="EMBL/GenBank/DDBJ databases">
        <title>A de novo genome assembly of a pear dwarfing rootstock.</title>
        <authorList>
            <person name="Wang F."/>
            <person name="Wang J."/>
            <person name="Li S."/>
            <person name="Zhang Y."/>
            <person name="Fang M."/>
            <person name="Ma L."/>
            <person name="Zhao Y."/>
            <person name="Jiang S."/>
        </authorList>
    </citation>
    <scope>NUCLEOTIDE SEQUENCE [LARGE SCALE GENOMIC DNA]</scope>
</reference>
<keyword evidence="3" id="KW-1185">Reference proteome</keyword>
<comment type="caution">
    <text evidence="2">The sequence shown here is derived from an EMBL/GenBank/DDBJ whole genome shotgun (WGS) entry which is preliminary data.</text>
</comment>
<feature type="compositionally biased region" description="Polar residues" evidence="1">
    <location>
        <begin position="78"/>
        <end position="98"/>
    </location>
</feature>
<protein>
    <submittedName>
        <fullName evidence="2">Uncharacterized protein</fullName>
    </submittedName>
</protein>
<feature type="compositionally biased region" description="Low complexity" evidence="1">
    <location>
        <begin position="10"/>
        <end position="35"/>
    </location>
</feature>
<name>A0A5N5GM75_9ROSA</name>
<proteinExistence type="predicted"/>
<evidence type="ECO:0000313" key="3">
    <source>
        <dbReference type="Proteomes" id="UP000327157"/>
    </source>
</evidence>
<evidence type="ECO:0000256" key="1">
    <source>
        <dbReference type="SAM" id="MobiDB-lite"/>
    </source>
</evidence>
<organism evidence="2 3">
    <name type="scientific">Pyrus ussuriensis x Pyrus communis</name>
    <dbReference type="NCBI Taxonomy" id="2448454"/>
    <lineage>
        <taxon>Eukaryota</taxon>
        <taxon>Viridiplantae</taxon>
        <taxon>Streptophyta</taxon>
        <taxon>Embryophyta</taxon>
        <taxon>Tracheophyta</taxon>
        <taxon>Spermatophyta</taxon>
        <taxon>Magnoliopsida</taxon>
        <taxon>eudicotyledons</taxon>
        <taxon>Gunneridae</taxon>
        <taxon>Pentapetalae</taxon>
        <taxon>rosids</taxon>
        <taxon>fabids</taxon>
        <taxon>Rosales</taxon>
        <taxon>Rosaceae</taxon>
        <taxon>Amygdaloideae</taxon>
        <taxon>Maleae</taxon>
        <taxon>Pyrus</taxon>
    </lineage>
</organism>
<dbReference type="AlphaFoldDB" id="A0A5N5GM75"/>
<evidence type="ECO:0000313" key="2">
    <source>
        <dbReference type="EMBL" id="KAB2616619.1"/>
    </source>
</evidence>
<dbReference type="EMBL" id="SMOL01000402">
    <property type="protein sequence ID" value="KAB2616619.1"/>
    <property type="molecule type" value="Genomic_DNA"/>
</dbReference>
<gene>
    <name evidence="2" type="ORF">D8674_023207</name>
</gene>
<sequence>MSHLIRTRRAMTSTPSPMATSSPTTTPTTAATAPAKMDHRPVNPVDLVGLPVPQAQALSTASVLLLVSARRTYRCPRTTDQMSPLGSTTNASTPTPEQHSALAHDIGHVVRTFCPMLWKSWKAMPKETKNMVRNQLSTNYNLEDMDKDMFAYLNRLFSECYKQWKSDLMFLAI</sequence>
<dbReference type="OrthoDB" id="1708998at2759"/>
<dbReference type="Proteomes" id="UP000327157">
    <property type="component" value="Chromosome 3"/>
</dbReference>
<accession>A0A5N5GM75</accession>
<feature type="region of interest" description="Disordered" evidence="1">
    <location>
        <begin position="1"/>
        <end position="36"/>
    </location>
</feature>
<reference evidence="2 3" key="1">
    <citation type="submission" date="2019-09" db="EMBL/GenBank/DDBJ databases">
        <authorList>
            <person name="Ou C."/>
        </authorList>
    </citation>
    <scope>NUCLEOTIDE SEQUENCE [LARGE SCALE GENOMIC DNA]</scope>
    <source>
        <strain evidence="2">S2</strain>
        <tissue evidence="2">Leaf</tissue>
    </source>
</reference>
<reference evidence="2 3" key="3">
    <citation type="submission" date="2019-11" db="EMBL/GenBank/DDBJ databases">
        <title>A de novo genome assembly of a pear dwarfing rootstock.</title>
        <authorList>
            <person name="Wang F."/>
            <person name="Wang J."/>
            <person name="Li S."/>
            <person name="Zhang Y."/>
            <person name="Fang M."/>
            <person name="Ma L."/>
            <person name="Zhao Y."/>
            <person name="Jiang S."/>
        </authorList>
    </citation>
    <scope>NUCLEOTIDE SEQUENCE [LARGE SCALE GENOMIC DNA]</scope>
    <source>
        <strain evidence="2">S2</strain>
        <tissue evidence="2">Leaf</tissue>
    </source>
</reference>
<feature type="region of interest" description="Disordered" evidence="1">
    <location>
        <begin position="77"/>
        <end position="98"/>
    </location>
</feature>